<evidence type="ECO:0000313" key="3">
    <source>
        <dbReference type="Proteomes" id="UP001195483"/>
    </source>
</evidence>
<keyword evidence="3" id="KW-1185">Reference proteome</keyword>
<reference evidence="2" key="3">
    <citation type="submission" date="2023-05" db="EMBL/GenBank/DDBJ databases">
        <authorList>
            <person name="Smith C.H."/>
        </authorList>
    </citation>
    <scope>NUCLEOTIDE SEQUENCE</scope>
    <source>
        <strain evidence="2">CHS0354</strain>
        <tissue evidence="2">Mantle</tissue>
    </source>
</reference>
<name>A0AAE0W418_9BIVA</name>
<reference evidence="2" key="1">
    <citation type="journal article" date="2021" name="Genome Biol. Evol.">
        <title>A High-Quality Reference Genome for a Parasitic Bivalve with Doubly Uniparental Inheritance (Bivalvia: Unionida).</title>
        <authorList>
            <person name="Smith C.H."/>
        </authorList>
    </citation>
    <scope>NUCLEOTIDE SEQUENCE</scope>
    <source>
        <strain evidence="2">CHS0354</strain>
    </source>
</reference>
<dbReference type="AlphaFoldDB" id="A0AAE0W418"/>
<feature type="region of interest" description="Disordered" evidence="1">
    <location>
        <begin position="99"/>
        <end position="123"/>
    </location>
</feature>
<accession>A0AAE0W418</accession>
<evidence type="ECO:0000256" key="1">
    <source>
        <dbReference type="SAM" id="MobiDB-lite"/>
    </source>
</evidence>
<comment type="caution">
    <text evidence="2">The sequence shown here is derived from an EMBL/GenBank/DDBJ whole genome shotgun (WGS) entry which is preliminary data.</text>
</comment>
<evidence type="ECO:0000313" key="2">
    <source>
        <dbReference type="EMBL" id="KAK3600676.1"/>
    </source>
</evidence>
<reference evidence="2" key="2">
    <citation type="journal article" date="2021" name="Genome Biol. Evol.">
        <title>Developing a high-quality reference genome for a parasitic bivalve with doubly uniparental inheritance (Bivalvia: Unionida).</title>
        <authorList>
            <person name="Smith C.H."/>
        </authorList>
    </citation>
    <scope>NUCLEOTIDE SEQUENCE</scope>
    <source>
        <strain evidence="2">CHS0354</strain>
        <tissue evidence="2">Mantle</tissue>
    </source>
</reference>
<feature type="compositionally biased region" description="Polar residues" evidence="1">
    <location>
        <begin position="1"/>
        <end position="24"/>
    </location>
</feature>
<sequence>MSNQVRTTQEARMQAKGQISMTKNRNNKDKQGRSRRLETTTAEHKEDNEKNKKSPLKRGEKTAKNEDRMNIRSAHTKKEEVSIALRKDYIGKKFTITITNPNKTKPMRTHSKKGTPSNNMRNIHTTQHCVTPKKKHSCRVHTKHSTHAPKKEHTHLHKALKEAFRRMDRGRQGGRIRGAPFIPDAGRMSMFLVPFPPVAC</sequence>
<gene>
    <name evidence="2" type="ORF">CHS0354_029539</name>
</gene>
<dbReference type="EMBL" id="JAEAOA010001767">
    <property type="protein sequence ID" value="KAK3600676.1"/>
    <property type="molecule type" value="Genomic_DNA"/>
</dbReference>
<feature type="compositionally biased region" description="Basic and acidic residues" evidence="1">
    <location>
        <begin position="26"/>
        <end position="70"/>
    </location>
</feature>
<protein>
    <submittedName>
        <fullName evidence="2">Uncharacterized protein</fullName>
    </submittedName>
</protein>
<feature type="compositionally biased region" description="Polar residues" evidence="1">
    <location>
        <begin position="114"/>
        <end position="123"/>
    </location>
</feature>
<organism evidence="2 3">
    <name type="scientific">Potamilus streckersoni</name>
    <dbReference type="NCBI Taxonomy" id="2493646"/>
    <lineage>
        <taxon>Eukaryota</taxon>
        <taxon>Metazoa</taxon>
        <taxon>Spiralia</taxon>
        <taxon>Lophotrochozoa</taxon>
        <taxon>Mollusca</taxon>
        <taxon>Bivalvia</taxon>
        <taxon>Autobranchia</taxon>
        <taxon>Heteroconchia</taxon>
        <taxon>Palaeoheterodonta</taxon>
        <taxon>Unionida</taxon>
        <taxon>Unionoidea</taxon>
        <taxon>Unionidae</taxon>
        <taxon>Ambleminae</taxon>
        <taxon>Lampsilini</taxon>
        <taxon>Potamilus</taxon>
    </lineage>
</organism>
<proteinExistence type="predicted"/>
<dbReference type="Proteomes" id="UP001195483">
    <property type="component" value="Unassembled WGS sequence"/>
</dbReference>
<feature type="region of interest" description="Disordered" evidence="1">
    <location>
        <begin position="1"/>
        <end position="70"/>
    </location>
</feature>